<protein>
    <submittedName>
        <fullName evidence="3">S-layer homology domain-containing protein</fullName>
    </submittedName>
</protein>
<keyword evidence="4" id="KW-1185">Reference proteome</keyword>
<accession>A0ABV9Q648</accession>
<reference evidence="4" key="1">
    <citation type="journal article" date="2019" name="Int. J. Syst. Evol. Microbiol.">
        <title>The Global Catalogue of Microorganisms (GCM) 10K type strain sequencing project: providing services to taxonomists for standard genome sequencing and annotation.</title>
        <authorList>
            <consortium name="The Broad Institute Genomics Platform"/>
            <consortium name="The Broad Institute Genome Sequencing Center for Infectious Disease"/>
            <person name="Wu L."/>
            <person name="Ma J."/>
        </authorList>
    </citation>
    <scope>NUCLEOTIDE SEQUENCE [LARGE SCALE GENOMIC DNA]</scope>
    <source>
        <strain evidence="4">WYCCWR 12678</strain>
    </source>
</reference>
<feature type="domain" description="SLH" evidence="2">
    <location>
        <begin position="1091"/>
        <end position="1154"/>
    </location>
</feature>
<evidence type="ECO:0000313" key="4">
    <source>
        <dbReference type="Proteomes" id="UP001596002"/>
    </source>
</evidence>
<feature type="region of interest" description="Disordered" evidence="1">
    <location>
        <begin position="244"/>
        <end position="279"/>
    </location>
</feature>
<evidence type="ECO:0000313" key="3">
    <source>
        <dbReference type="EMBL" id="MFC4769961.1"/>
    </source>
</evidence>
<feature type="domain" description="SLH" evidence="2">
    <location>
        <begin position="1024"/>
        <end position="1087"/>
    </location>
</feature>
<dbReference type="InterPro" id="IPR001119">
    <property type="entry name" value="SLH_dom"/>
</dbReference>
<dbReference type="Pfam" id="PF00395">
    <property type="entry name" value="SLH"/>
    <property type="match status" value="3"/>
</dbReference>
<evidence type="ECO:0000256" key="1">
    <source>
        <dbReference type="SAM" id="MobiDB-lite"/>
    </source>
</evidence>
<dbReference type="RefSeq" id="WP_380029087.1">
    <property type="nucleotide sequence ID" value="NZ_JBHSHC010000153.1"/>
</dbReference>
<sequence>MSILSRRFLAAIMSLTLLASLLPLGAVKQAFAFNYFSITSFSTDKNNPTTVNAPTVDIKGIFSTQVVGSSITYEIQQIADDKPAQTAKSTQTPTISSQTFTFKNVQLFSGLNKIIIKGKNTSGNDIQTQDSPAESAYVYFANVPIVYDVKLTNGTRFDSTVYVDESTTNSKTISFTFNAPNATETSINGIVGVPGGGNMWIASGIPLEYGTNEIKIVAKNSSQSYTATRQAVLFNQKASFNLETDPAAGTSKNQSLKDQTAKQPSERVYPTLGETSSNAGNPLGSLKGKIIVTKSIYPDPTKVGLSLDLIDVQTGSSIGTDTTPALVTASPEIVNGGVHEVYTFTSTSLSGLQSGKKYEIKASLTYNGSTVQTNIFAFTYRGTTDLYIIDSNQLYGANFNGSTFDYSSKTQAASSFDLFQAPLTLGFTLGNATAPTITVEQKQDGSTAWTDITADVTTAKSTDNTMHVVQIAGTKLLTGLQTIRIRFTEGTETDEKEFTVNYVPAPTIHLTNVYNGQVFTTTTALSEIKARFANFNGAETSTKVYVNETEITAPWTNTSPDNYKIELKVSGTPISLQPGANTILVHGDANGIPIEINLTVFVFSQDLPQIGKPIPKTSAFDSTVNNVTVRDTGDNKYYTTDKDGYFRIPYSGMDNVKILINGADLFGGEKDAATLTNTYYYGGTTKTTATHWFEVNAAPKWVDLKLALASPGTTSVTVIGTKAGVPANMTFEVIREVLPYEIKSPELPKERIINQNFWMVKIRAENADSVIINKETAARIPDPNDPTEQHLFGVEVRNLKPGKNTIKFTVTRAGTPINGSIDLYYANQNTIGAQYKTPLGGNTISAFNKSIEIKLPKNTLFRNVRNISGIDNSPPYLFDQQQVRFGMASKNDGTVEKVSGITTAGKNLLINNPKIYNYMFASPLYWVDAGYYDESSSIYKPVDGLDPYSSGTEFYAGRKWLQPTNRGEIVLQYDPALRDAIGNTLSVWRFYNNEWQNLGGVVNTSKHTITAEFDGFGYYTVMMLRRGYNDVQGHPWARDFLETMMSKGIMLPKNNSDFGVYDLITRGEFAQIMVKAIDAPLDYDPNNLTFYDVPNVEISGQLYDYKHIETAYRKGIVRGIGPSTFNPTGSLTRQDAAIMIARAVNAKVGSDQEAAQKALSKVFTDSTVIDYYAAPSVLAVNKLGIMKGSPNVLLQGQKKQTFSFNPLAPLTRAEASSIAYKMMQNLKKLPK</sequence>
<gene>
    <name evidence="3" type="ORF">ACFO8Q_21995</name>
</gene>
<comment type="caution">
    <text evidence="3">The sequence shown here is derived from an EMBL/GenBank/DDBJ whole genome shotgun (WGS) entry which is preliminary data.</text>
</comment>
<dbReference type="EMBL" id="JBHSHC010000153">
    <property type="protein sequence ID" value="MFC4769961.1"/>
    <property type="molecule type" value="Genomic_DNA"/>
</dbReference>
<name>A0ABV9Q648_9BACL</name>
<organism evidence="3 4">
    <name type="scientific">Effusibacillus consociatus</name>
    <dbReference type="NCBI Taxonomy" id="1117041"/>
    <lineage>
        <taxon>Bacteria</taxon>
        <taxon>Bacillati</taxon>
        <taxon>Bacillota</taxon>
        <taxon>Bacilli</taxon>
        <taxon>Bacillales</taxon>
        <taxon>Alicyclobacillaceae</taxon>
        <taxon>Effusibacillus</taxon>
    </lineage>
</organism>
<proteinExistence type="predicted"/>
<evidence type="ECO:0000259" key="2">
    <source>
        <dbReference type="PROSITE" id="PS51272"/>
    </source>
</evidence>
<dbReference type="PROSITE" id="PS51272">
    <property type="entry name" value="SLH"/>
    <property type="match status" value="3"/>
</dbReference>
<feature type="compositionally biased region" description="Polar residues" evidence="1">
    <location>
        <begin position="250"/>
        <end position="263"/>
    </location>
</feature>
<feature type="domain" description="SLH" evidence="2">
    <location>
        <begin position="1160"/>
        <end position="1231"/>
    </location>
</feature>
<dbReference type="Proteomes" id="UP001596002">
    <property type="component" value="Unassembled WGS sequence"/>
</dbReference>